<dbReference type="EMBL" id="JANIAN010000028">
    <property type="protein sequence ID" value="MDD2108313.1"/>
    <property type="molecule type" value="Genomic_DNA"/>
</dbReference>
<dbReference type="Pfam" id="PF20131">
    <property type="entry name" value="MC3"/>
    <property type="match status" value="1"/>
</dbReference>
<reference evidence="1" key="1">
    <citation type="submission" date="2022-07" db="EMBL/GenBank/DDBJ databases">
        <title>Multi-strain Analysis of Pseudomonas putida Reveals Metabolic and Genetic Diversity.</title>
        <authorList>
            <person name="Monk J.M."/>
        </authorList>
    </citation>
    <scope>NUCLEOTIDE SEQUENCE</scope>
    <source>
        <strain evidence="1">17514</strain>
    </source>
</reference>
<organism evidence="1 2">
    <name type="scientific">Pseudomonas asiatica</name>
    <dbReference type="NCBI Taxonomy" id="2219225"/>
    <lineage>
        <taxon>Bacteria</taxon>
        <taxon>Pseudomonadati</taxon>
        <taxon>Pseudomonadota</taxon>
        <taxon>Gammaproteobacteria</taxon>
        <taxon>Pseudomonadales</taxon>
        <taxon>Pseudomonadaceae</taxon>
        <taxon>Pseudomonas</taxon>
    </lineage>
</organism>
<gene>
    <name evidence="1" type="ORF">NP533_19150</name>
</gene>
<comment type="caution">
    <text evidence="1">The sequence shown here is derived from an EMBL/GenBank/DDBJ whole genome shotgun (WGS) entry which is preliminary data.</text>
</comment>
<evidence type="ECO:0000313" key="2">
    <source>
        <dbReference type="Proteomes" id="UP001150678"/>
    </source>
</evidence>
<evidence type="ECO:0000313" key="1">
    <source>
        <dbReference type="EMBL" id="MDD2108313.1"/>
    </source>
</evidence>
<proteinExistence type="predicted"/>
<dbReference type="Proteomes" id="UP001150678">
    <property type="component" value="Unassembled WGS sequence"/>
</dbReference>
<dbReference type="RefSeq" id="WP_274079321.1">
    <property type="nucleotide sequence ID" value="NZ_JANIAN010000028.1"/>
</dbReference>
<accession>A0A9X4D5U2</accession>
<name>A0A9X4D5U2_9PSED</name>
<sequence length="172" mass="19484">MENDQHSLLAEEVREWNTPLLSAYLLWEFTSGYKEAHPENSSPIGLLHFIALALLTNPRLVKYVSNKRSSLQSYALGIEENKLTDQLLSLQDRIAQRKHHTLEAIDTAINAGLLIWDSETAIIYPVDLRKKPSHGKNLKATVKSYGAKARLLGNWFSAHDTFTIANYLRVTL</sequence>
<dbReference type="InterPro" id="IPR045390">
    <property type="entry name" value="ABC-3C_MC3"/>
</dbReference>
<protein>
    <submittedName>
        <fullName evidence="1">DUF6521 family protein</fullName>
    </submittedName>
</protein>
<dbReference type="AlphaFoldDB" id="A0A9X4D5U2"/>